<accession>U1MNL4</accession>
<evidence type="ECO:0000313" key="2">
    <source>
        <dbReference type="Proteomes" id="UP000030649"/>
    </source>
</evidence>
<dbReference type="AlphaFoldDB" id="U1MNL4"/>
<reference evidence="1 2" key="1">
    <citation type="journal article" date="2013" name="PLoS ONE">
        <title>Assembly-driven community genomics of a hypersaline microbial ecosystem.</title>
        <authorList>
            <person name="Podell S."/>
            <person name="Ugalde J.A."/>
            <person name="Narasingarao P."/>
            <person name="Banfield J.F."/>
            <person name="Heidelberg K.B."/>
            <person name="Allen E.E."/>
        </authorList>
    </citation>
    <scope>NUCLEOTIDE SEQUENCE [LARGE SCALE GENOMIC DNA]</scope>
    <source>
        <strain evidence="2">J07HQW1</strain>
    </source>
</reference>
<gene>
    <name evidence="1" type="ORF">J07HQW1_01468</name>
</gene>
<dbReference type="Proteomes" id="UP000030649">
    <property type="component" value="Unassembled WGS sequence"/>
</dbReference>
<organism evidence="1 2">
    <name type="scientific">Haloquadratum walsbyi J07HQW1</name>
    <dbReference type="NCBI Taxonomy" id="1238424"/>
    <lineage>
        <taxon>Archaea</taxon>
        <taxon>Methanobacteriati</taxon>
        <taxon>Methanobacteriota</taxon>
        <taxon>Stenosarchaea group</taxon>
        <taxon>Halobacteria</taxon>
        <taxon>Halobacteriales</taxon>
        <taxon>Haloferacaceae</taxon>
        <taxon>Haloquadratum</taxon>
    </lineage>
</organism>
<evidence type="ECO:0000313" key="1">
    <source>
        <dbReference type="EMBL" id="ERG91434.1"/>
    </source>
</evidence>
<name>U1MNL4_9EURY</name>
<sequence>MQARRTVSLTLEIHSDDAALLADTVNTSFCVLNTMSTTLSKTNTSRPAKHR</sequence>
<proteinExistence type="predicted"/>
<dbReference type="STRING" id="1238424.J07HQW1_01468"/>
<dbReference type="HOGENOM" id="CLU_3094048_0_0_2"/>
<dbReference type="EMBL" id="KE356560">
    <property type="protein sequence ID" value="ERG91434.1"/>
    <property type="molecule type" value="Genomic_DNA"/>
</dbReference>
<protein>
    <recommendedName>
        <fullName evidence="3">Transposase</fullName>
    </recommendedName>
</protein>
<evidence type="ECO:0008006" key="3">
    <source>
        <dbReference type="Google" id="ProtNLM"/>
    </source>
</evidence>